<evidence type="ECO:0000313" key="2">
    <source>
        <dbReference type="EMBL" id="EFL21067.1"/>
    </source>
</evidence>
<sequence length="340" mass="36321">MSPCRPLSAGGTAPLSHTAGLWYVERPEGGYVLKVQLNPDAAREPRFYPLKEEVLAHCRSHGVPAPAAVAASDGATSVWHDGLVCELAPLAPGAASGELTPAQAAAVVRTALGLRRALDRPPDGVADRLAPIRLPRLVDEEHWPSALRDADERLLPLAERRGDSWGRAAASALRGVIASGRLLREAGPAAAGEQPARPAVVHGDLHYHHFLFSPTGDGEGEGDGPDVVAVLDFDNLHVGDRLLDLAWLAEMAGRVAGETSRRRSLAAFREAATAAGLLAPGEERLLMPLLMAHSLPVIVDIAKDILLRDILSPAWTEYFDLLAPPRRLRIHQSLVSPLPR</sequence>
<reference evidence="2 3" key="1">
    <citation type="submission" date="2009-02" db="EMBL/GenBank/DDBJ databases">
        <title>Annotation of Streptomyces hygroscopicus strain ATCC 53653.</title>
        <authorList>
            <consortium name="The Broad Institute Genome Sequencing Platform"/>
            <consortium name="Broad Institute Microbial Sequencing Center"/>
            <person name="Fischbach M."/>
            <person name="Godfrey P."/>
            <person name="Ward D."/>
            <person name="Young S."/>
            <person name="Zeng Q."/>
            <person name="Koehrsen M."/>
            <person name="Alvarado L."/>
            <person name="Berlin A.M."/>
            <person name="Bochicchio J."/>
            <person name="Borenstein D."/>
            <person name="Chapman S.B."/>
            <person name="Chen Z."/>
            <person name="Engels R."/>
            <person name="Freedman E."/>
            <person name="Gellesch M."/>
            <person name="Goldberg J."/>
            <person name="Griggs A."/>
            <person name="Gujja S."/>
            <person name="Heilman E.R."/>
            <person name="Heiman D.I."/>
            <person name="Hepburn T.A."/>
            <person name="Howarth C."/>
            <person name="Jen D."/>
            <person name="Larson L."/>
            <person name="Lewis B."/>
            <person name="Mehta T."/>
            <person name="Park D."/>
            <person name="Pearson M."/>
            <person name="Richards J."/>
            <person name="Roberts A."/>
            <person name="Saif S."/>
            <person name="Shea T.D."/>
            <person name="Shenoy N."/>
            <person name="Sisk P."/>
            <person name="Stolte C."/>
            <person name="Sykes S.N."/>
            <person name="Thomson T."/>
            <person name="Walk T."/>
            <person name="White J."/>
            <person name="Yandava C."/>
            <person name="Straight P."/>
            <person name="Clardy J."/>
            <person name="Hung D."/>
            <person name="Kolter R."/>
            <person name="Mekalanos J."/>
            <person name="Walker S."/>
            <person name="Walsh C.T."/>
            <person name="Wieland-Brown L.C."/>
            <person name="Haas B."/>
            <person name="Nusbaum C."/>
            <person name="Birren B."/>
        </authorList>
    </citation>
    <scope>NUCLEOTIDE SEQUENCE [LARGE SCALE GENOMIC DNA]</scope>
    <source>
        <strain evidence="2 3">ATCC 53653</strain>
    </source>
</reference>
<organism evidence="2 3">
    <name type="scientific">Streptomyces himastatinicus ATCC 53653</name>
    <dbReference type="NCBI Taxonomy" id="457427"/>
    <lineage>
        <taxon>Bacteria</taxon>
        <taxon>Bacillati</taxon>
        <taxon>Actinomycetota</taxon>
        <taxon>Actinomycetes</taxon>
        <taxon>Kitasatosporales</taxon>
        <taxon>Streptomycetaceae</taxon>
        <taxon>Streptomyces</taxon>
        <taxon>Streptomyces violaceusniger group</taxon>
    </lineage>
</organism>
<dbReference type="Gene3D" id="3.90.1200.10">
    <property type="match status" value="1"/>
</dbReference>
<proteinExistence type="predicted"/>
<dbReference type="InterPro" id="IPR011009">
    <property type="entry name" value="Kinase-like_dom_sf"/>
</dbReference>
<keyword evidence="3" id="KW-1185">Reference proteome</keyword>
<dbReference type="Proteomes" id="UP000003963">
    <property type="component" value="Unassembled WGS sequence"/>
</dbReference>
<dbReference type="Pfam" id="PF01636">
    <property type="entry name" value="APH"/>
    <property type="match status" value="1"/>
</dbReference>
<dbReference type="EMBL" id="GG657754">
    <property type="protein sequence ID" value="EFL21067.1"/>
    <property type="molecule type" value="Genomic_DNA"/>
</dbReference>
<name>D9WE07_9ACTN</name>
<dbReference type="InterPro" id="IPR002575">
    <property type="entry name" value="Aminoglycoside_PTrfase"/>
</dbReference>
<evidence type="ECO:0000313" key="3">
    <source>
        <dbReference type="Proteomes" id="UP000003963"/>
    </source>
</evidence>
<gene>
    <name evidence="2" type="ORF">SSOG_00779</name>
</gene>
<evidence type="ECO:0000259" key="1">
    <source>
        <dbReference type="Pfam" id="PF01636"/>
    </source>
</evidence>
<dbReference type="HOGENOM" id="CLU_725426_0_0_11"/>
<dbReference type="SUPFAM" id="SSF56112">
    <property type="entry name" value="Protein kinase-like (PK-like)"/>
    <property type="match status" value="1"/>
</dbReference>
<accession>D9WE07</accession>
<dbReference type="STRING" id="457427.SSOG_00779"/>
<protein>
    <submittedName>
        <fullName evidence="2">Putative vgr-related protein</fullName>
    </submittedName>
</protein>
<dbReference type="OrthoDB" id="4103808at2"/>
<feature type="domain" description="Aminoglycoside phosphotransferase" evidence="1">
    <location>
        <begin position="22"/>
        <end position="269"/>
    </location>
</feature>
<dbReference type="RefSeq" id="WP_009712889.1">
    <property type="nucleotide sequence ID" value="NZ_GG657754.1"/>
</dbReference>
<dbReference type="AlphaFoldDB" id="D9WE07"/>